<dbReference type="GO" id="GO:0004519">
    <property type="term" value="F:endonuclease activity"/>
    <property type="evidence" value="ECO:0007669"/>
    <property type="project" value="UniProtKB-KW"/>
</dbReference>
<feature type="transmembrane region" description="Helical" evidence="1">
    <location>
        <begin position="39"/>
        <end position="57"/>
    </location>
</feature>
<proteinExistence type="predicted"/>
<protein>
    <submittedName>
        <fullName evidence="3">Endonuclease/exonuclease/phosphatase (EEP) superfamily protein YafD</fullName>
    </submittedName>
</protein>
<name>A0A3N1D4B7_9ACTN</name>
<keyword evidence="3" id="KW-0378">Hydrolase</keyword>
<dbReference type="Gene3D" id="3.60.10.10">
    <property type="entry name" value="Endonuclease/exonuclease/phosphatase"/>
    <property type="match status" value="1"/>
</dbReference>
<feature type="domain" description="Endonuclease/exonuclease/phosphatase" evidence="2">
    <location>
        <begin position="99"/>
        <end position="297"/>
    </location>
</feature>
<dbReference type="InterPro" id="IPR005135">
    <property type="entry name" value="Endo/exonuclease/phosphatase"/>
</dbReference>
<keyword evidence="1" id="KW-1133">Transmembrane helix</keyword>
<evidence type="ECO:0000256" key="1">
    <source>
        <dbReference type="SAM" id="Phobius"/>
    </source>
</evidence>
<dbReference type="InterPro" id="IPR036691">
    <property type="entry name" value="Endo/exonu/phosph_ase_sf"/>
</dbReference>
<evidence type="ECO:0000313" key="4">
    <source>
        <dbReference type="Proteomes" id="UP000272400"/>
    </source>
</evidence>
<keyword evidence="4" id="KW-1185">Reference proteome</keyword>
<keyword evidence="3" id="KW-0255">Endonuclease</keyword>
<dbReference type="Pfam" id="PF03372">
    <property type="entry name" value="Exo_endo_phos"/>
    <property type="match status" value="1"/>
</dbReference>
<sequence length="307" mass="32391">MGRWKTVVAWVIVAPFALWAAVRLSGWDATFRWVQLVSFTPYVAAASVVVPVIALVLRRRAPAVAGAAVVAVFAALLAPRVVPDGEPRAEGPELRVLAANLLFGRTPAADVLRLVRTLDVDVLALSELPSPAKDTLEKAGIGEYLPYSQDGTNETTLYSAYPLKVPGPSPAGAVRAQVEVPGAGGIVEVVAVHTCAPLYPGLDQCWRDSQAALPAATPDGAVRVLAGDFNATLDHATLRAVLATGYRDAAEVRGAALRSTWPADGRPLPGVAIDHVFADRRVAVLGYSVHTLPDSDHRGVFALLRLP</sequence>
<organism evidence="3 4">
    <name type="scientific">Actinocorallia herbida</name>
    <dbReference type="NCBI Taxonomy" id="58109"/>
    <lineage>
        <taxon>Bacteria</taxon>
        <taxon>Bacillati</taxon>
        <taxon>Actinomycetota</taxon>
        <taxon>Actinomycetes</taxon>
        <taxon>Streptosporangiales</taxon>
        <taxon>Thermomonosporaceae</taxon>
        <taxon>Actinocorallia</taxon>
    </lineage>
</organism>
<dbReference type="SUPFAM" id="SSF56219">
    <property type="entry name" value="DNase I-like"/>
    <property type="match status" value="1"/>
</dbReference>
<keyword evidence="1" id="KW-0472">Membrane</keyword>
<comment type="caution">
    <text evidence="3">The sequence shown here is derived from an EMBL/GenBank/DDBJ whole genome shotgun (WGS) entry which is preliminary data.</text>
</comment>
<dbReference type="Proteomes" id="UP000272400">
    <property type="component" value="Unassembled WGS sequence"/>
</dbReference>
<accession>A0A3N1D4B7</accession>
<reference evidence="3 4" key="1">
    <citation type="submission" date="2018-11" db="EMBL/GenBank/DDBJ databases">
        <title>Sequencing the genomes of 1000 actinobacteria strains.</title>
        <authorList>
            <person name="Klenk H.-P."/>
        </authorList>
    </citation>
    <scope>NUCLEOTIDE SEQUENCE [LARGE SCALE GENOMIC DNA]</scope>
    <source>
        <strain evidence="3 4">DSM 44254</strain>
    </source>
</reference>
<dbReference type="AlphaFoldDB" id="A0A3N1D4B7"/>
<keyword evidence="1" id="KW-0812">Transmembrane</keyword>
<dbReference type="RefSeq" id="WP_123667625.1">
    <property type="nucleotide sequence ID" value="NZ_RJKE01000001.1"/>
</dbReference>
<dbReference type="GO" id="GO:0004527">
    <property type="term" value="F:exonuclease activity"/>
    <property type="evidence" value="ECO:0007669"/>
    <property type="project" value="UniProtKB-KW"/>
</dbReference>
<keyword evidence="3" id="KW-0540">Nuclease</keyword>
<dbReference type="EMBL" id="RJKE01000001">
    <property type="protein sequence ID" value="ROO88374.1"/>
    <property type="molecule type" value="Genomic_DNA"/>
</dbReference>
<evidence type="ECO:0000313" key="3">
    <source>
        <dbReference type="EMBL" id="ROO88374.1"/>
    </source>
</evidence>
<dbReference type="OrthoDB" id="2340043at2"/>
<gene>
    <name evidence="3" type="ORF">EDD29_6043</name>
</gene>
<evidence type="ECO:0000259" key="2">
    <source>
        <dbReference type="Pfam" id="PF03372"/>
    </source>
</evidence>
<keyword evidence="3" id="KW-0269">Exonuclease</keyword>
<feature type="transmembrane region" description="Helical" evidence="1">
    <location>
        <begin position="64"/>
        <end position="82"/>
    </location>
</feature>